<organism evidence="2 3">
    <name type="scientific">Saccharothrix lopnurensis</name>
    <dbReference type="NCBI Taxonomy" id="1670621"/>
    <lineage>
        <taxon>Bacteria</taxon>
        <taxon>Bacillati</taxon>
        <taxon>Actinomycetota</taxon>
        <taxon>Actinomycetes</taxon>
        <taxon>Pseudonocardiales</taxon>
        <taxon>Pseudonocardiaceae</taxon>
        <taxon>Saccharothrix</taxon>
    </lineage>
</organism>
<protein>
    <submittedName>
        <fullName evidence="2">Uncharacterized protein</fullName>
    </submittedName>
</protein>
<reference evidence="3" key="1">
    <citation type="journal article" date="2019" name="Int. J. Syst. Evol. Microbiol.">
        <title>The Global Catalogue of Microorganisms (GCM) 10K type strain sequencing project: providing services to taxonomists for standard genome sequencing and annotation.</title>
        <authorList>
            <consortium name="The Broad Institute Genomics Platform"/>
            <consortium name="The Broad Institute Genome Sequencing Center for Infectious Disease"/>
            <person name="Wu L."/>
            <person name="Ma J."/>
        </authorList>
    </citation>
    <scope>NUCLEOTIDE SEQUENCE [LARGE SCALE GENOMIC DNA]</scope>
    <source>
        <strain evidence="3">CGMCC 4.7246</strain>
    </source>
</reference>
<keyword evidence="3" id="KW-1185">Reference proteome</keyword>
<gene>
    <name evidence="2" type="ORF">ACFP3R_17895</name>
</gene>
<dbReference type="RefSeq" id="WP_380637354.1">
    <property type="nucleotide sequence ID" value="NZ_JBHSQO010000016.1"/>
</dbReference>
<dbReference type="EMBL" id="JBHSQO010000016">
    <property type="protein sequence ID" value="MFC6091153.1"/>
    <property type="molecule type" value="Genomic_DNA"/>
</dbReference>
<accession>A0ABW1P6D2</accession>
<feature type="region of interest" description="Disordered" evidence="1">
    <location>
        <begin position="57"/>
        <end position="76"/>
    </location>
</feature>
<evidence type="ECO:0000256" key="1">
    <source>
        <dbReference type="SAM" id="MobiDB-lite"/>
    </source>
</evidence>
<dbReference type="Proteomes" id="UP001596220">
    <property type="component" value="Unassembled WGS sequence"/>
</dbReference>
<evidence type="ECO:0000313" key="3">
    <source>
        <dbReference type="Proteomes" id="UP001596220"/>
    </source>
</evidence>
<comment type="caution">
    <text evidence="2">The sequence shown here is derived from an EMBL/GenBank/DDBJ whole genome shotgun (WGS) entry which is preliminary data.</text>
</comment>
<proteinExistence type="predicted"/>
<sequence>MPRAGTEAAYRQAAPHLPACGLLFSAAIRPADVSGPGKAGVERTRLSSTMWSVVPATTAARGASGDRSRGRPPPVDQLVRLWWKKQSDGCSSWTTT</sequence>
<evidence type="ECO:0000313" key="2">
    <source>
        <dbReference type="EMBL" id="MFC6091153.1"/>
    </source>
</evidence>
<name>A0ABW1P6D2_9PSEU</name>